<keyword evidence="3 11" id="KW-0808">Transferase</keyword>
<feature type="transmembrane region" description="Helical" evidence="8">
    <location>
        <begin position="40"/>
        <end position="60"/>
    </location>
</feature>
<keyword evidence="7 11" id="KW-0012">Acyltransferase</keyword>
<feature type="domain" description="SGNH" evidence="10">
    <location>
        <begin position="410"/>
        <end position="665"/>
    </location>
</feature>
<feature type="transmembrane region" description="Helical" evidence="8">
    <location>
        <begin position="351"/>
        <end position="371"/>
    </location>
</feature>
<keyword evidence="6 8" id="KW-0472">Membrane</keyword>
<keyword evidence="2" id="KW-1003">Cell membrane</keyword>
<dbReference type="InterPro" id="IPR043968">
    <property type="entry name" value="SGNH"/>
</dbReference>
<name>A0A2R8A7K4_9RHOB</name>
<evidence type="ECO:0000256" key="4">
    <source>
        <dbReference type="ARBA" id="ARBA00022692"/>
    </source>
</evidence>
<dbReference type="AlphaFoldDB" id="A0A2R8A7K4"/>
<feature type="transmembrane region" description="Helical" evidence="8">
    <location>
        <begin position="81"/>
        <end position="100"/>
    </location>
</feature>
<evidence type="ECO:0000256" key="1">
    <source>
        <dbReference type="ARBA" id="ARBA00004651"/>
    </source>
</evidence>
<evidence type="ECO:0000256" key="7">
    <source>
        <dbReference type="ARBA" id="ARBA00023315"/>
    </source>
</evidence>
<feature type="transmembrane region" description="Helical" evidence="8">
    <location>
        <begin position="173"/>
        <end position="194"/>
    </location>
</feature>
<evidence type="ECO:0000259" key="10">
    <source>
        <dbReference type="Pfam" id="PF19040"/>
    </source>
</evidence>
<evidence type="ECO:0000256" key="8">
    <source>
        <dbReference type="SAM" id="Phobius"/>
    </source>
</evidence>
<evidence type="ECO:0000256" key="2">
    <source>
        <dbReference type="ARBA" id="ARBA00022475"/>
    </source>
</evidence>
<dbReference type="Pfam" id="PF01757">
    <property type="entry name" value="Acyl_transf_3"/>
    <property type="match status" value="1"/>
</dbReference>
<feature type="transmembrane region" description="Helical" evidence="8">
    <location>
        <begin position="256"/>
        <end position="275"/>
    </location>
</feature>
<dbReference type="InterPro" id="IPR050879">
    <property type="entry name" value="Acyltransferase_3"/>
</dbReference>
<evidence type="ECO:0000259" key="9">
    <source>
        <dbReference type="Pfam" id="PF01757"/>
    </source>
</evidence>
<evidence type="ECO:0000256" key="5">
    <source>
        <dbReference type="ARBA" id="ARBA00022989"/>
    </source>
</evidence>
<keyword evidence="4 8" id="KW-0812">Transmembrane</keyword>
<reference evidence="11 12" key="1">
    <citation type="submission" date="2018-03" db="EMBL/GenBank/DDBJ databases">
        <authorList>
            <person name="Keele B.F."/>
        </authorList>
    </citation>
    <scope>NUCLEOTIDE SEQUENCE [LARGE SCALE GENOMIC DNA]</scope>
    <source>
        <strain evidence="11 12">CeCT 8812</strain>
    </source>
</reference>
<feature type="domain" description="Acyltransferase 3" evidence="9">
    <location>
        <begin position="9"/>
        <end position="336"/>
    </location>
</feature>
<dbReference type="InterPro" id="IPR002656">
    <property type="entry name" value="Acyl_transf_3_dom"/>
</dbReference>
<dbReference type="Gene3D" id="3.40.50.1110">
    <property type="entry name" value="SGNH hydrolase"/>
    <property type="match status" value="1"/>
</dbReference>
<keyword evidence="12" id="KW-1185">Reference proteome</keyword>
<dbReference type="RefSeq" id="WP_108780894.1">
    <property type="nucleotide sequence ID" value="NZ_OMKW01000001.1"/>
</dbReference>
<gene>
    <name evidence="11" type="primary">oatA</name>
    <name evidence="11" type="ORF">POI8812_00463</name>
</gene>
<dbReference type="InterPro" id="IPR036514">
    <property type="entry name" value="SGNH_hydro_sf"/>
</dbReference>
<keyword evidence="5 8" id="KW-1133">Transmembrane helix</keyword>
<dbReference type="EMBL" id="OMKW01000001">
    <property type="protein sequence ID" value="SPF28165.1"/>
    <property type="molecule type" value="Genomic_DNA"/>
</dbReference>
<dbReference type="GO" id="GO:0009103">
    <property type="term" value="P:lipopolysaccharide biosynthetic process"/>
    <property type="evidence" value="ECO:0007669"/>
    <property type="project" value="TreeGrafter"/>
</dbReference>
<comment type="subcellular location">
    <subcellularLocation>
        <location evidence="1">Cell membrane</location>
        <topology evidence="1">Multi-pass membrane protein</topology>
    </subcellularLocation>
</comment>
<dbReference type="GO" id="GO:0005886">
    <property type="term" value="C:plasma membrane"/>
    <property type="evidence" value="ECO:0007669"/>
    <property type="project" value="UniProtKB-SubCell"/>
</dbReference>
<dbReference type="Proteomes" id="UP000244932">
    <property type="component" value="Unassembled WGS sequence"/>
</dbReference>
<dbReference type="PANTHER" id="PTHR23028">
    <property type="entry name" value="ACETYLTRANSFERASE"/>
    <property type="match status" value="1"/>
</dbReference>
<organism evidence="11 12">
    <name type="scientific">Pontivivens insulae</name>
    <dbReference type="NCBI Taxonomy" id="1639689"/>
    <lineage>
        <taxon>Bacteria</taxon>
        <taxon>Pseudomonadati</taxon>
        <taxon>Pseudomonadota</taxon>
        <taxon>Alphaproteobacteria</taxon>
        <taxon>Rhodobacterales</taxon>
        <taxon>Paracoccaceae</taxon>
        <taxon>Pontivivens</taxon>
    </lineage>
</organism>
<proteinExistence type="predicted"/>
<protein>
    <submittedName>
        <fullName evidence="11">O-acetyltransferase OatA</fullName>
        <ecNumber evidence="11">2.3.1.-</ecNumber>
    </submittedName>
</protein>
<evidence type="ECO:0000313" key="11">
    <source>
        <dbReference type="EMBL" id="SPF28165.1"/>
    </source>
</evidence>
<accession>A0A2R8A7K4</accession>
<dbReference type="Pfam" id="PF19040">
    <property type="entry name" value="SGNH"/>
    <property type="match status" value="1"/>
</dbReference>
<dbReference type="GO" id="GO:0016788">
    <property type="term" value="F:hydrolase activity, acting on ester bonds"/>
    <property type="evidence" value="ECO:0007669"/>
    <property type="project" value="UniProtKB-ARBA"/>
</dbReference>
<dbReference type="SUPFAM" id="SSF52266">
    <property type="entry name" value="SGNH hydrolase"/>
    <property type="match status" value="1"/>
</dbReference>
<sequence>MTHPIPYRPEIDGLRAIAVGAVVLYHAEFIAGSASPVSGGYLGVDIFFVISGYLITSILVNQIGNGTFSFATFYARRIRRLLPALMAVIVASSITGWFLLLPPDFVGFAKSVLSTIVFGANFWFWSDIGYWQADSAQVPLLHTWSLAVEEQYYLLFPLFLTLLLPWSALGVRYLVICLGIASLILAQVLVYAAPDAGFYLLPSRAWELLAGSYLALREPARNAPATARQATIWPLFGMFWIVLSIILFSGGTEHPSVITVIPVGCTMLIIWYCNGRDILSRILGSKLFVFFGLISYSFYLWHYPVFAFFRIKMATYSVYDIAGWIGIAFVLSVISYYLIEQPFRRRLPFRLVAGFVIATSLAAAAFAVQVIRMDGYPDRMPHILSEDFTHYPWLIMRNEADEHCFGDYGKESFCVFEPDAARGDVILAGDSTMEALSVALTPRLLEQDQRVTSLNSSACFFLPGFRAMNSGQPRVVPDTPCDFDYQARRLAEIEAIRNATVILGGAFDLYLENTSYGFEAEDGRTPIATGYVNAVNTLLAGGYRVVQIAPFPRFDDNVSQAIQREIQAIRSSDGVPVSEDDLVAFEARIRSVLSYPESRYTERTEAAFATFGRIDHHAYTVVEVASLFCDTLVADTCLSNSGQRMYFSDQLHPGRYGGALIADAVLDHLAAEGIIRPE</sequence>
<dbReference type="OrthoDB" id="9796461at2"/>
<feature type="transmembrane region" description="Helical" evidence="8">
    <location>
        <begin position="12"/>
        <end position="34"/>
    </location>
</feature>
<evidence type="ECO:0000313" key="12">
    <source>
        <dbReference type="Proteomes" id="UP000244932"/>
    </source>
</evidence>
<feature type="transmembrane region" description="Helical" evidence="8">
    <location>
        <begin position="231"/>
        <end position="250"/>
    </location>
</feature>
<feature type="transmembrane region" description="Helical" evidence="8">
    <location>
        <begin position="287"/>
        <end position="309"/>
    </location>
</feature>
<evidence type="ECO:0000256" key="6">
    <source>
        <dbReference type="ARBA" id="ARBA00023136"/>
    </source>
</evidence>
<dbReference type="GO" id="GO:0016747">
    <property type="term" value="F:acyltransferase activity, transferring groups other than amino-acyl groups"/>
    <property type="evidence" value="ECO:0007669"/>
    <property type="project" value="InterPro"/>
</dbReference>
<feature type="transmembrane region" description="Helical" evidence="8">
    <location>
        <begin position="321"/>
        <end position="339"/>
    </location>
</feature>
<dbReference type="EC" id="2.3.1.-" evidence="11"/>
<evidence type="ECO:0000256" key="3">
    <source>
        <dbReference type="ARBA" id="ARBA00022679"/>
    </source>
</evidence>
<dbReference type="PANTHER" id="PTHR23028:SF53">
    <property type="entry name" value="ACYL_TRANSF_3 DOMAIN-CONTAINING PROTEIN"/>
    <property type="match status" value="1"/>
</dbReference>